<dbReference type="Proteomes" id="UP000599578">
    <property type="component" value="Unassembled WGS sequence"/>
</dbReference>
<dbReference type="EMBL" id="BMLT01000007">
    <property type="protein sequence ID" value="GGO83810.1"/>
    <property type="molecule type" value="Genomic_DNA"/>
</dbReference>
<proteinExistence type="predicted"/>
<gene>
    <name evidence="1" type="ORF">GCM10011348_28510</name>
</gene>
<dbReference type="CDD" id="cd02042">
    <property type="entry name" value="ParAB_family"/>
    <property type="match status" value="1"/>
</dbReference>
<organism evidence="1 2">
    <name type="scientific">Marinobacterium nitratireducens</name>
    <dbReference type="NCBI Taxonomy" id="518897"/>
    <lineage>
        <taxon>Bacteria</taxon>
        <taxon>Pseudomonadati</taxon>
        <taxon>Pseudomonadota</taxon>
        <taxon>Gammaproteobacteria</taxon>
        <taxon>Oceanospirillales</taxon>
        <taxon>Oceanospirillaceae</taxon>
        <taxon>Marinobacterium</taxon>
    </lineage>
</organism>
<reference evidence="1 2" key="1">
    <citation type="journal article" date="2014" name="Int. J. Syst. Evol. Microbiol.">
        <title>Complete genome sequence of Corynebacterium casei LMG S-19264T (=DSM 44701T), isolated from a smear-ripened cheese.</title>
        <authorList>
            <consortium name="US DOE Joint Genome Institute (JGI-PGF)"/>
            <person name="Walter F."/>
            <person name="Albersmeier A."/>
            <person name="Kalinowski J."/>
            <person name="Ruckert C."/>
        </authorList>
    </citation>
    <scope>NUCLEOTIDE SEQUENCE [LARGE SCALE GENOMIC DNA]</scope>
    <source>
        <strain evidence="1 2">CGMCC 1.7286</strain>
    </source>
</reference>
<comment type="caution">
    <text evidence="1">The sequence shown here is derived from an EMBL/GenBank/DDBJ whole genome shotgun (WGS) entry which is preliminary data.</text>
</comment>
<dbReference type="SUPFAM" id="SSF52540">
    <property type="entry name" value="P-loop containing nucleoside triphosphate hydrolases"/>
    <property type="match status" value="1"/>
</dbReference>
<dbReference type="Pfam" id="PF09140">
    <property type="entry name" value="MipZ"/>
    <property type="match status" value="1"/>
</dbReference>
<dbReference type="InterPro" id="IPR015223">
    <property type="entry name" value="MipZ"/>
</dbReference>
<dbReference type="InterPro" id="IPR050678">
    <property type="entry name" value="DNA_Partitioning_ATPase"/>
</dbReference>
<protein>
    <submittedName>
        <fullName evidence="1">Uncharacterized protein</fullName>
    </submittedName>
</protein>
<dbReference type="PANTHER" id="PTHR13696:SF96">
    <property type="entry name" value="COBQ_COBB_MIND_PARA NUCLEOTIDE BINDING DOMAIN-CONTAINING PROTEIN"/>
    <property type="match status" value="1"/>
</dbReference>
<evidence type="ECO:0000313" key="1">
    <source>
        <dbReference type="EMBL" id="GGO83810.1"/>
    </source>
</evidence>
<accession>A0A917ZI86</accession>
<dbReference type="InterPro" id="IPR027417">
    <property type="entry name" value="P-loop_NTPase"/>
</dbReference>
<dbReference type="Gene3D" id="3.40.50.300">
    <property type="entry name" value="P-loop containing nucleotide triphosphate hydrolases"/>
    <property type="match status" value="1"/>
</dbReference>
<dbReference type="RefSeq" id="WP_188861294.1">
    <property type="nucleotide sequence ID" value="NZ_BMLT01000007.1"/>
</dbReference>
<keyword evidence="2" id="KW-1185">Reference proteome</keyword>
<dbReference type="AlphaFoldDB" id="A0A917ZI86"/>
<dbReference type="PANTHER" id="PTHR13696">
    <property type="entry name" value="P-LOOP CONTAINING NUCLEOSIDE TRIPHOSPHATE HYDROLASE"/>
    <property type="match status" value="1"/>
</dbReference>
<name>A0A917ZI86_9GAMM</name>
<sequence length="251" mass="27352">MGRIVVFASGSKGGVGKSATAANLCGALAFKGYSVALVDTDTGLRDQGNNGTRTASNWCAARNYLIEQEGQPYVEVTSYMLSPEEKIHSQLMELAKTNDYVVVDTPGSAHTALRSAILVADVIYLPMNCSRAEFMPLSSFFGLISEVEELLEMSGNARSIDARLLPIRIPANWRPDNTEFYQWFSENAAPYASLSSVKIPFIKVLCDSVGQGWSLHDVKDKKRASFDLLIDEINGTRGLMINRGVEEGSAV</sequence>
<evidence type="ECO:0000313" key="2">
    <source>
        <dbReference type="Proteomes" id="UP000599578"/>
    </source>
</evidence>